<dbReference type="Gramene" id="TraesCS3D03G0910600.1">
    <property type="protein sequence ID" value="TraesCS3D03G0910600.1.CDS1"/>
    <property type="gene ID" value="TraesCS3D03G0910600"/>
</dbReference>
<accession>A0A3B6H0W0</accession>
<dbReference type="Gramene" id="TraesRN3D0100951200.1">
    <property type="protein sequence ID" value="TraesRN3D0100951200.1"/>
    <property type="gene ID" value="TraesRN3D0100951200"/>
</dbReference>
<dbReference type="Pfam" id="PF14368">
    <property type="entry name" value="LTP_2"/>
    <property type="match status" value="1"/>
</dbReference>
<feature type="chain" id="PRO_5043174907" description="Bifunctional inhibitor/plant lipid transfer protein/seed storage helical domain-containing protein" evidence="1">
    <location>
        <begin position="30"/>
        <end position="111"/>
    </location>
</feature>
<dbReference type="Gramene" id="TraesMAC3D03G01957500.1">
    <property type="protein sequence ID" value="TraesMAC3D03G01957500.1.CDS1"/>
    <property type="gene ID" value="TraesMAC3D03G01957500"/>
</dbReference>
<dbReference type="Gramene" id="TraesSYM3D03G01982840.1">
    <property type="protein sequence ID" value="TraesSYM3D03G01982840.1.CDS1"/>
    <property type="gene ID" value="TraesSYM3D03G01982840"/>
</dbReference>
<name>A0A3B6H0W0_WHEAT</name>
<dbReference type="GO" id="GO:0005504">
    <property type="term" value="F:fatty acid binding"/>
    <property type="evidence" value="ECO:0007669"/>
    <property type="project" value="InterPro"/>
</dbReference>
<dbReference type="Gramene" id="TraesPARA_EIv1.0_1149060.1">
    <property type="protein sequence ID" value="TraesPARA_EIv1.0_1149060.1.CDS1"/>
    <property type="gene ID" value="TraesPARA_EIv1.0_1149060"/>
</dbReference>
<dbReference type="OrthoDB" id="656626at2759"/>
<dbReference type="InterPro" id="IPR036312">
    <property type="entry name" value="Bifun_inhib/LTP/seed_sf"/>
</dbReference>
<dbReference type="Gramene" id="TraesNOR3D03G01984980.1">
    <property type="protein sequence ID" value="TraesNOR3D03G01984980.1.CDS1"/>
    <property type="gene ID" value="TraesNOR3D03G01984980"/>
</dbReference>
<dbReference type="Gramene" id="TraesLDM3D03G01956920.1">
    <property type="protein sequence ID" value="TraesLDM3D03G01956920.1.CDS1"/>
    <property type="gene ID" value="TraesLDM3D03G01956920"/>
</dbReference>
<evidence type="ECO:0000313" key="3">
    <source>
        <dbReference type="EnsemblPlants" id="TraesCS3D02G415100.1.cds1"/>
    </source>
</evidence>
<dbReference type="Gramene" id="TraesROB_scaffold_046128_01G000200.1">
    <property type="protein sequence ID" value="TraesROB_scaffold_046128_01G000200.1"/>
    <property type="gene ID" value="TraesROB_scaffold_046128_01G000200"/>
</dbReference>
<dbReference type="PANTHER" id="PTHR33122">
    <property type="entry name" value="LIPID BINDING PROTEIN-RELATED"/>
    <property type="match status" value="1"/>
</dbReference>
<dbReference type="InterPro" id="IPR039265">
    <property type="entry name" value="DIR1-like"/>
</dbReference>
<dbReference type="Gene3D" id="1.10.110.10">
    <property type="entry name" value="Plant lipid-transfer and hydrophobic proteins"/>
    <property type="match status" value="1"/>
</dbReference>
<dbReference type="Gramene" id="TraesARI3D03G01992600.1">
    <property type="protein sequence ID" value="TraesARI3D03G01992600.1.CDS1"/>
    <property type="gene ID" value="TraesARI3D03G01992600"/>
</dbReference>
<dbReference type="Gramene" id="TraesLAC3D03G01900300.1">
    <property type="protein sequence ID" value="TraesLAC3D03G01900300.1.CDS1"/>
    <property type="gene ID" value="TraesLAC3D03G01900300"/>
</dbReference>
<feature type="domain" description="Bifunctional inhibitor/plant lipid transfer protein/seed storage helical" evidence="2">
    <location>
        <begin position="37"/>
        <end position="111"/>
    </location>
</feature>
<evidence type="ECO:0000313" key="4">
    <source>
        <dbReference type="Proteomes" id="UP000019116"/>
    </source>
</evidence>
<sequence>MAGRKQATMASAAAVALLLAMAAVSGAGAAPGPLMMCNVDVYRMIGACRSYCARGSWEATPSGQCCAALRGANLRCVCQNKGLLASAGNIDARLAMQIPSKCGIGNVPSRC</sequence>
<evidence type="ECO:0000259" key="2">
    <source>
        <dbReference type="SMART" id="SM00499"/>
    </source>
</evidence>
<dbReference type="EnsemblPlants" id="TraesCS3D02G415100.1">
    <property type="protein sequence ID" value="TraesCS3D02G415100.1.cds1"/>
    <property type="gene ID" value="TraesCS3D02G415100"/>
</dbReference>
<dbReference type="CDD" id="cd04660">
    <property type="entry name" value="nsLTP_like"/>
    <property type="match status" value="1"/>
</dbReference>
<dbReference type="SMR" id="A0A3B6H0W0"/>
<dbReference type="AlphaFoldDB" id="A0A3B6H0W0"/>
<dbReference type="Gramene" id="TraesCAD_scaffold_077984_01G000500.1">
    <property type="protein sequence ID" value="TraesCAD_scaffold_077984_01G000500.1"/>
    <property type="gene ID" value="TraesCAD_scaffold_077984_01G000500"/>
</dbReference>
<dbReference type="Gramene" id="TraesWEE_scaffold_108439_01G000200.1">
    <property type="protein sequence ID" value="TraesWEE_scaffold_108439_01G000200.1"/>
    <property type="gene ID" value="TraesWEE_scaffold_108439_01G000200"/>
</dbReference>
<dbReference type="Proteomes" id="UP000019116">
    <property type="component" value="Chromosome 3D"/>
</dbReference>
<dbReference type="GO" id="GO:0009627">
    <property type="term" value="P:systemic acquired resistance"/>
    <property type="evidence" value="ECO:0007669"/>
    <property type="project" value="InterPro"/>
</dbReference>
<proteinExistence type="predicted"/>
<dbReference type="Gramene" id="TraesJAG3D03G01966600.1">
    <property type="protein sequence ID" value="TraesJAG3D03G01966600.1.CDS1"/>
    <property type="gene ID" value="TraesJAG3D03G01966600"/>
</dbReference>
<feature type="signal peptide" evidence="1">
    <location>
        <begin position="1"/>
        <end position="29"/>
    </location>
</feature>
<dbReference type="SUPFAM" id="SSF47699">
    <property type="entry name" value="Bifunctional inhibitor/lipid-transfer protein/seed storage 2S albumin"/>
    <property type="match status" value="1"/>
</dbReference>
<dbReference type="Gramene" id="TraesJUL3D03G01976400.1">
    <property type="protein sequence ID" value="TraesJUL3D03G01976400.1.CDS1"/>
    <property type="gene ID" value="TraesJUL3D03G01976400"/>
</dbReference>
<dbReference type="InterPro" id="IPR016140">
    <property type="entry name" value="Bifunc_inhib/LTP/seed_store"/>
</dbReference>
<evidence type="ECO:0000256" key="1">
    <source>
        <dbReference type="SAM" id="SignalP"/>
    </source>
</evidence>
<keyword evidence="4" id="KW-1185">Reference proteome</keyword>
<organism evidence="3">
    <name type="scientific">Triticum aestivum</name>
    <name type="common">Wheat</name>
    <dbReference type="NCBI Taxonomy" id="4565"/>
    <lineage>
        <taxon>Eukaryota</taxon>
        <taxon>Viridiplantae</taxon>
        <taxon>Streptophyta</taxon>
        <taxon>Embryophyta</taxon>
        <taxon>Tracheophyta</taxon>
        <taxon>Spermatophyta</taxon>
        <taxon>Magnoliopsida</taxon>
        <taxon>Liliopsida</taxon>
        <taxon>Poales</taxon>
        <taxon>Poaceae</taxon>
        <taxon>BOP clade</taxon>
        <taxon>Pooideae</taxon>
        <taxon>Triticodae</taxon>
        <taxon>Triticeae</taxon>
        <taxon>Triticinae</taxon>
        <taxon>Triticum</taxon>
    </lineage>
</organism>
<protein>
    <recommendedName>
        <fullName evidence="2">Bifunctional inhibitor/plant lipid transfer protein/seed storage helical domain-containing protein</fullName>
    </recommendedName>
</protein>
<dbReference type="InterPro" id="IPR044741">
    <property type="entry name" value="NsLTP-like"/>
</dbReference>
<reference evidence="3" key="1">
    <citation type="submission" date="2018-08" db="EMBL/GenBank/DDBJ databases">
        <authorList>
            <person name="Rossello M."/>
        </authorList>
    </citation>
    <scope>NUCLEOTIDE SEQUENCE [LARGE SCALE GENOMIC DNA]</scope>
    <source>
        <strain evidence="3">cv. Chinese Spring</strain>
    </source>
</reference>
<dbReference type="OMA" id="RKQATMA"/>
<keyword evidence="1" id="KW-0732">Signal</keyword>
<dbReference type="Gramene" id="TraesSTA3D03G01953670.1">
    <property type="protein sequence ID" value="TraesSTA3D03G01953670.1.CDS1"/>
    <property type="gene ID" value="TraesSTA3D03G01953670"/>
</dbReference>
<dbReference type="SMART" id="SM00499">
    <property type="entry name" value="AAI"/>
    <property type="match status" value="1"/>
</dbReference>
<dbReference type="Gramene" id="TraesCLE_scaffold_050598_01G000500.1">
    <property type="protein sequence ID" value="TraesCLE_scaffold_050598_01G000500.1"/>
    <property type="gene ID" value="TraesCLE_scaffold_050598_01G000500"/>
</dbReference>
<dbReference type="PANTHER" id="PTHR33122:SF62">
    <property type="entry name" value="OS01G0914300 PROTEIN"/>
    <property type="match status" value="1"/>
</dbReference>
<reference evidence="3" key="2">
    <citation type="submission" date="2018-10" db="UniProtKB">
        <authorList>
            <consortium name="EnsemblPlants"/>
        </authorList>
    </citation>
    <scope>IDENTIFICATION</scope>
</reference>
<dbReference type="Gramene" id="TraesCS3D02G415100.1">
    <property type="protein sequence ID" value="TraesCS3D02G415100.1.cds1"/>
    <property type="gene ID" value="TraesCS3D02G415100"/>
</dbReference>